<dbReference type="InterPro" id="IPR002918">
    <property type="entry name" value="Lipase_EstA/Esterase_EstB"/>
</dbReference>
<dbReference type="Pfam" id="PF01674">
    <property type="entry name" value="Lipase_2"/>
    <property type="match status" value="1"/>
</dbReference>
<organism evidence="2 3">
    <name type="scientific">Allosaccharopolyspora coralli</name>
    <dbReference type="NCBI Taxonomy" id="2665642"/>
    <lineage>
        <taxon>Bacteria</taxon>
        <taxon>Bacillati</taxon>
        <taxon>Actinomycetota</taxon>
        <taxon>Actinomycetes</taxon>
        <taxon>Pseudonocardiales</taxon>
        <taxon>Pseudonocardiaceae</taxon>
        <taxon>Allosaccharopolyspora</taxon>
    </lineage>
</organism>
<keyword evidence="3" id="KW-1185">Reference proteome</keyword>
<protein>
    <submittedName>
        <fullName evidence="2">Alpha/beta fold hydrolase</fullName>
    </submittedName>
</protein>
<keyword evidence="1" id="KW-0732">Signal</keyword>
<evidence type="ECO:0000313" key="2">
    <source>
        <dbReference type="EMBL" id="QGK70602.1"/>
    </source>
</evidence>
<keyword evidence="2" id="KW-0378">Hydrolase</keyword>
<dbReference type="KEGG" id="sace:GIY23_14740"/>
<dbReference type="PANTHER" id="PTHR32015">
    <property type="entry name" value="FASTING INDUCED LIPASE"/>
    <property type="match status" value="1"/>
</dbReference>
<dbReference type="EMBL" id="CP045929">
    <property type="protein sequence ID" value="QGK70602.1"/>
    <property type="molecule type" value="Genomic_DNA"/>
</dbReference>
<dbReference type="SMR" id="A0A5Q3Q7Z0"/>
<accession>A0A5Q3Q7Z0</accession>
<dbReference type="AlphaFoldDB" id="A0A5Q3Q7Z0"/>
<dbReference type="GO" id="GO:0016298">
    <property type="term" value="F:lipase activity"/>
    <property type="evidence" value="ECO:0007669"/>
    <property type="project" value="TreeGrafter"/>
</dbReference>
<dbReference type="GO" id="GO:0016042">
    <property type="term" value="P:lipid catabolic process"/>
    <property type="evidence" value="ECO:0007669"/>
    <property type="project" value="InterPro"/>
</dbReference>
<dbReference type="Proteomes" id="UP000371041">
    <property type="component" value="Chromosome"/>
</dbReference>
<dbReference type="PANTHER" id="PTHR32015:SF1">
    <property type="entry name" value="LIPASE"/>
    <property type="match status" value="1"/>
</dbReference>
<evidence type="ECO:0000313" key="3">
    <source>
        <dbReference type="Proteomes" id="UP000371041"/>
    </source>
</evidence>
<name>A0A5Q3Q7Z0_9PSEU</name>
<feature type="signal peptide" evidence="1">
    <location>
        <begin position="1"/>
        <end position="24"/>
    </location>
</feature>
<dbReference type="Gene3D" id="3.40.50.1820">
    <property type="entry name" value="alpha/beta hydrolase"/>
    <property type="match status" value="1"/>
</dbReference>
<dbReference type="SUPFAM" id="SSF53474">
    <property type="entry name" value="alpha/beta-Hydrolases"/>
    <property type="match status" value="1"/>
</dbReference>
<reference evidence="3" key="1">
    <citation type="submission" date="2019-11" db="EMBL/GenBank/DDBJ databases">
        <title>The complete genome sequence of Saccharopolyspora sp. E2A.</title>
        <authorList>
            <person name="Zhang G."/>
        </authorList>
    </citation>
    <scope>NUCLEOTIDE SEQUENCE [LARGE SCALE GENOMIC DNA]</scope>
    <source>
        <strain evidence="3">E2A</strain>
    </source>
</reference>
<dbReference type="InterPro" id="IPR029058">
    <property type="entry name" value="AB_hydrolase_fold"/>
</dbReference>
<proteinExistence type="predicted"/>
<dbReference type="RefSeq" id="WP_154077184.1">
    <property type="nucleotide sequence ID" value="NZ_CP045929.1"/>
</dbReference>
<sequence>MRRCRFAFTIVCAAALAFTAPASAAAVPAAEHDPVIFVHGWNGSSWNWDAMKADFENNGYSSDELHAWDYDTAQSNEITAEEFAGYVDEVLASTGASQVDVVTHSMGGLNTRWYLSFLDGTSKVDDWVSLGGPNHGTTSAEGCGDDSCADMRPGSEFLTQLNEGDETPGDTSYATWWSPCDGVVYPAESTVLDGAENTELACVSHLGLLANHEVMEGVRAFVA</sequence>
<gene>
    <name evidence="2" type="ORF">GIY23_14740</name>
</gene>
<evidence type="ECO:0000256" key="1">
    <source>
        <dbReference type="SAM" id="SignalP"/>
    </source>
</evidence>
<feature type="chain" id="PRO_5024468352" evidence="1">
    <location>
        <begin position="25"/>
        <end position="223"/>
    </location>
</feature>